<gene>
    <name evidence="1" type="ORF">EEDITHA_LOCUS19964</name>
</gene>
<evidence type="ECO:0000313" key="1">
    <source>
        <dbReference type="EMBL" id="CAH2105748.1"/>
    </source>
</evidence>
<keyword evidence="2" id="KW-1185">Reference proteome</keyword>
<comment type="caution">
    <text evidence="1">The sequence shown here is derived from an EMBL/GenBank/DDBJ whole genome shotgun (WGS) entry which is preliminary data.</text>
</comment>
<proteinExistence type="predicted"/>
<dbReference type="EMBL" id="CAKOGL010000028">
    <property type="protein sequence ID" value="CAH2105748.1"/>
    <property type="molecule type" value="Genomic_DNA"/>
</dbReference>
<protein>
    <submittedName>
        <fullName evidence="1">Uncharacterized protein</fullName>
    </submittedName>
</protein>
<evidence type="ECO:0000313" key="2">
    <source>
        <dbReference type="Proteomes" id="UP001153954"/>
    </source>
</evidence>
<accession>A0AAU9V372</accession>
<dbReference type="Proteomes" id="UP001153954">
    <property type="component" value="Unassembled WGS sequence"/>
</dbReference>
<sequence>MAIPPFPSQDLAKLVLGYLAEEQLMTAYDEFLQASPYLDALRNEYDRIFMTSLKNILAEYRAVKIYVETCKPFLLRKKLFQCSNLLEIVKFLIGYVDVNRLYAQESSPEKISFEICMCKAKYTKSITAINPASQIEASTLDSSIETTPLSDLPVMLLFLDIVSILGHYVGIYEIDLKYP</sequence>
<dbReference type="AlphaFoldDB" id="A0AAU9V372"/>
<name>A0AAU9V372_EUPED</name>
<organism evidence="1 2">
    <name type="scientific">Euphydryas editha</name>
    <name type="common">Edith's checkerspot</name>
    <dbReference type="NCBI Taxonomy" id="104508"/>
    <lineage>
        <taxon>Eukaryota</taxon>
        <taxon>Metazoa</taxon>
        <taxon>Ecdysozoa</taxon>
        <taxon>Arthropoda</taxon>
        <taxon>Hexapoda</taxon>
        <taxon>Insecta</taxon>
        <taxon>Pterygota</taxon>
        <taxon>Neoptera</taxon>
        <taxon>Endopterygota</taxon>
        <taxon>Lepidoptera</taxon>
        <taxon>Glossata</taxon>
        <taxon>Ditrysia</taxon>
        <taxon>Papilionoidea</taxon>
        <taxon>Nymphalidae</taxon>
        <taxon>Nymphalinae</taxon>
        <taxon>Euphydryas</taxon>
    </lineage>
</organism>
<reference evidence="1" key="1">
    <citation type="submission" date="2022-03" db="EMBL/GenBank/DDBJ databases">
        <authorList>
            <person name="Tunstrom K."/>
        </authorList>
    </citation>
    <scope>NUCLEOTIDE SEQUENCE</scope>
</reference>